<comment type="similarity">
    <text evidence="1">Belongs to the SAPS family.</text>
</comment>
<dbReference type="AlphaFoldDB" id="A0A8C9YTN1"/>
<name>A0A8C9YTN1_SANLU</name>
<protein>
    <submittedName>
        <fullName evidence="3">Protein phosphatase 6, regulatory subunit 2a</fullName>
    </submittedName>
</protein>
<dbReference type="SUPFAM" id="SSF48371">
    <property type="entry name" value="ARM repeat"/>
    <property type="match status" value="1"/>
</dbReference>
<dbReference type="PANTHER" id="PTHR12634:SF15">
    <property type="entry name" value="SERINE_THREONINE-PROTEIN PHOSPHATASE 6 REGULATORY SUBUNIT 2"/>
    <property type="match status" value="1"/>
</dbReference>
<organism evidence="3 4">
    <name type="scientific">Sander lucioperca</name>
    <name type="common">Pike-perch</name>
    <name type="synonym">Perca lucioperca</name>
    <dbReference type="NCBI Taxonomy" id="283035"/>
    <lineage>
        <taxon>Eukaryota</taxon>
        <taxon>Metazoa</taxon>
        <taxon>Chordata</taxon>
        <taxon>Craniata</taxon>
        <taxon>Vertebrata</taxon>
        <taxon>Euteleostomi</taxon>
        <taxon>Actinopterygii</taxon>
        <taxon>Neopterygii</taxon>
        <taxon>Teleostei</taxon>
        <taxon>Neoteleostei</taxon>
        <taxon>Acanthomorphata</taxon>
        <taxon>Eupercaria</taxon>
        <taxon>Perciformes</taxon>
        <taxon>Percoidei</taxon>
        <taxon>Percidae</taxon>
        <taxon>Luciopercinae</taxon>
        <taxon>Sander</taxon>
    </lineage>
</organism>
<reference evidence="3" key="2">
    <citation type="submission" date="2025-09" db="UniProtKB">
        <authorList>
            <consortium name="Ensembl"/>
        </authorList>
    </citation>
    <scope>IDENTIFICATION</scope>
</reference>
<feature type="compositionally biased region" description="Polar residues" evidence="2">
    <location>
        <begin position="583"/>
        <end position="592"/>
    </location>
</feature>
<dbReference type="InterPro" id="IPR016024">
    <property type="entry name" value="ARM-type_fold"/>
</dbReference>
<dbReference type="GO" id="GO:0019903">
    <property type="term" value="F:protein phosphatase binding"/>
    <property type="evidence" value="ECO:0007669"/>
    <property type="project" value="InterPro"/>
</dbReference>
<dbReference type="Proteomes" id="UP000694568">
    <property type="component" value="Unplaced"/>
</dbReference>
<evidence type="ECO:0000256" key="1">
    <source>
        <dbReference type="ARBA" id="ARBA00006180"/>
    </source>
</evidence>
<dbReference type="Ensembl" id="ENSSLUT00000030776.1">
    <property type="protein sequence ID" value="ENSSLUP00000029827.1"/>
    <property type="gene ID" value="ENSSLUG00000012980.1"/>
</dbReference>
<accession>A0A8C9YTN1</accession>
<evidence type="ECO:0000313" key="4">
    <source>
        <dbReference type="Proteomes" id="UP000694568"/>
    </source>
</evidence>
<dbReference type="GO" id="GO:0005634">
    <property type="term" value="C:nucleus"/>
    <property type="evidence" value="ECO:0007669"/>
    <property type="project" value="TreeGrafter"/>
</dbReference>
<feature type="region of interest" description="Disordered" evidence="2">
    <location>
        <begin position="565"/>
        <end position="592"/>
    </location>
</feature>
<sequence length="592" mass="68045">MFWKFDLHTTSHIDQLLDREDVTLRELMEEDDVLQECKAQNRRLLLFLSQDHCMQELVRLITTEPPADLEERSRFKFPNIACELLTSDVSIINDKLGADDSLLEVLYHFLEQDPPLNPLLASFFSKTIGNLIARKTEQVITFLKKKEGFIGLVLKHIDASAMMDLLLRLISCVEPAPLRQEVLHWLNEEKLVQRLTELIHTGKDEERQSNASQTLCDIIRLSRDQANQMQENMEADPLLAVLESQESVAGLLKNMFEGERSEASIVNGTQVLLTLLETRRSGKCSPLTVIALHLWILVYWHQNNIGLFSFPLQKSAILTTVGVLEQPLGNARLHVARLVAALLQTNALSICQELCNLSTMDLLLDLFFKYSWNNFLHFQVELCVAAILNHPSSEERAPKPCTHLHSVFLSNPQLFQKCQLVQRILDAWEENDKIQGEGGTRRGNMGHLTRIANMVVQNLEKGPVQSQITDLIKELPEDCRGRWESFVDETLRETNRRNTVELVSTHNMHSSSEDDDMESPFPNDLSLQQAFSDYQIQQMTANFVDQFGFNDEEFSEHDENIKIRQFDDAEEEEDIWEEKEMNYATQAKSRTR</sequence>
<proteinExistence type="inferred from homology"/>
<dbReference type="InterPro" id="IPR007587">
    <property type="entry name" value="SAPS"/>
</dbReference>
<dbReference type="GO" id="GO:0005829">
    <property type="term" value="C:cytosol"/>
    <property type="evidence" value="ECO:0007669"/>
    <property type="project" value="TreeGrafter"/>
</dbReference>
<dbReference type="GO" id="GO:0019888">
    <property type="term" value="F:protein phosphatase regulator activity"/>
    <property type="evidence" value="ECO:0007669"/>
    <property type="project" value="TreeGrafter"/>
</dbReference>
<evidence type="ECO:0000256" key="2">
    <source>
        <dbReference type="SAM" id="MobiDB-lite"/>
    </source>
</evidence>
<keyword evidence="4" id="KW-1185">Reference proteome</keyword>
<dbReference type="GeneTree" id="ENSGT00390000009899"/>
<dbReference type="Pfam" id="PF04499">
    <property type="entry name" value="SAPS"/>
    <property type="match status" value="1"/>
</dbReference>
<feature type="compositionally biased region" description="Acidic residues" evidence="2">
    <location>
        <begin position="568"/>
        <end position="577"/>
    </location>
</feature>
<evidence type="ECO:0000313" key="3">
    <source>
        <dbReference type="Ensembl" id="ENSSLUP00000029827.1"/>
    </source>
</evidence>
<dbReference type="PANTHER" id="PTHR12634">
    <property type="entry name" value="SIT4 YEAST -ASSOCIATING PROTEIN-RELATED"/>
    <property type="match status" value="1"/>
</dbReference>
<reference evidence="3" key="1">
    <citation type="submission" date="2025-08" db="UniProtKB">
        <authorList>
            <consortium name="Ensembl"/>
        </authorList>
    </citation>
    <scope>IDENTIFICATION</scope>
</reference>